<dbReference type="SUPFAM" id="SSF53756">
    <property type="entry name" value="UDP-Glycosyltransferase/glycogen phosphorylase"/>
    <property type="match status" value="1"/>
</dbReference>
<feature type="domain" description="Glycosyltransferase subfamily 4-like N-terminal" evidence="5">
    <location>
        <begin position="24"/>
        <end position="182"/>
    </location>
</feature>
<name>A0ABY7XP05_MICLT</name>
<evidence type="ECO:0000313" key="7">
    <source>
        <dbReference type="Proteomes" id="UP001215097"/>
    </source>
</evidence>
<dbReference type="Pfam" id="PF13579">
    <property type="entry name" value="Glyco_trans_4_4"/>
    <property type="match status" value="1"/>
</dbReference>
<proteinExistence type="predicted"/>
<dbReference type="EMBL" id="CP078075">
    <property type="protein sequence ID" value="WDM43742.1"/>
    <property type="molecule type" value="Genomic_DNA"/>
</dbReference>
<dbReference type="RefSeq" id="WP_282213871.1">
    <property type="nucleotide sequence ID" value="NZ_BAAAUN010000001.1"/>
</dbReference>
<dbReference type="InterPro" id="IPR001296">
    <property type="entry name" value="Glyco_trans_1"/>
</dbReference>
<evidence type="ECO:0000313" key="6">
    <source>
        <dbReference type="EMBL" id="WDM43742.1"/>
    </source>
</evidence>
<dbReference type="InterPro" id="IPR028098">
    <property type="entry name" value="Glyco_trans_4-like_N"/>
</dbReference>
<evidence type="ECO:0000256" key="3">
    <source>
        <dbReference type="ARBA" id="ARBA00022679"/>
    </source>
</evidence>
<keyword evidence="3" id="KW-0808">Transferase</keyword>
<keyword evidence="2" id="KW-0328">Glycosyltransferase</keyword>
<accession>A0ABY7XP05</accession>
<dbReference type="Gene3D" id="3.40.50.2000">
    <property type="entry name" value="Glycogen Phosphorylase B"/>
    <property type="match status" value="2"/>
</dbReference>
<organism evidence="6 7">
    <name type="scientific">Microbacterium luteolum</name>
    <name type="common">Aureobacterium luteolum</name>
    <dbReference type="NCBI Taxonomy" id="69367"/>
    <lineage>
        <taxon>Bacteria</taxon>
        <taxon>Bacillati</taxon>
        <taxon>Actinomycetota</taxon>
        <taxon>Actinomycetes</taxon>
        <taxon>Micrococcales</taxon>
        <taxon>Microbacteriaceae</taxon>
        <taxon>Microbacterium</taxon>
    </lineage>
</organism>
<reference evidence="6 7" key="1">
    <citation type="submission" date="2021-06" db="EMBL/GenBank/DDBJ databases">
        <title>Genome-based taxonomic framework of Microbacterium strains isolated from marine environment, the description of four new species and reclassification of four preexisting species.</title>
        <authorList>
            <person name="Lee S.D."/>
            <person name="Kim S.-M."/>
            <person name="Byeon Y.-S."/>
            <person name="Yang H.L."/>
            <person name="Kim I.S."/>
        </authorList>
    </citation>
    <scope>NUCLEOTIDE SEQUENCE [LARGE SCALE GENOMIC DNA]</scope>
    <source>
        <strain evidence="6 7">KACC 14465</strain>
    </source>
</reference>
<dbReference type="PANTHER" id="PTHR45947">
    <property type="entry name" value="SULFOQUINOVOSYL TRANSFERASE SQD2"/>
    <property type="match status" value="1"/>
</dbReference>
<evidence type="ECO:0000259" key="5">
    <source>
        <dbReference type="Pfam" id="PF13579"/>
    </source>
</evidence>
<keyword evidence="7" id="KW-1185">Reference proteome</keyword>
<protein>
    <recommendedName>
        <fullName evidence="1">D-inositol 3-phosphate glycosyltransferase</fullName>
    </recommendedName>
</protein>
<dbReference type="CDD" id="cd03794">
    <property type="entry name" value="GT4_WbuB-like"/>
    <property type="match status" value="1"/>
</dbReference>
<dbReference type="Pfam" id="PF00534">
    <property type="entry name" value="Glycos_transf_1"/>
    <property type="match status" value="1"/>
</dbReference>
<dbReference type="PANTHER" id="PTHR45947:SF3">
    <property type="entry name" value="SULFOQUINOVOSYL TRANSFERASE SQD2"/>
    <property type="match status" value="1"/>
</dbReference>
<evidence type="ECO:0000259" key="4">
    <source>
        <dbReference type="Pfam" id="PF00534"/>
    </source>
</evidence>
<gene>
    <name evidence="6" type="ORF">KV395_11015</name>
</gene>
<dbReference type="InterPro" id="IPR050194">
    <property type="entry name" value="Glycosyltransferase_grp1"/>
</dbReference>
<dbReference type="Proteomes" id="UP001215097">
    <property type="component" value="Chromosome"/>
</dbReference>
<evidence type="ECO:0000256" key="2">
    <source>
        <dbReference type="ARBA" id="ARBA00022676"/>
    </source>
</evidence>
<evidence type="ECO:0000256" key="1">
    <source>
        <dbReference type="ARBA" id="ARBA00021292"/>
    </source>
</evidence>
<sequence>MTSLRVTIVSRIYRPEPSAASMFLGSVADELTAEGHAVRVLTARLPGRQKRPSSAEDVRDFPVVRDKQGYLRGYIPYLSFDIPLAFRLLFTPRPDVVFMEPPPTTGVVVRIICALRRIPYVYDAADIWSDAAHQATGSSLVIRVLRGMERFGMNGARRLVTISQGVVDRVQALGVRRPIVVTGFGADTSAFASDAAAPVERLFVYAGSYSPWHGAEALADAFAIFSREHPGYILRFIGNGSERDLIAARADELGIGRSVEFVDAVPAEELAPHLHAAVASLATLRPGTSYEYAFTTKAYSSLAAGCPVIFAGPGPTAQFISEANRAVRAGVACAHDAGQIAAAMTLMATDPLSTEERSALARWTAEEHSLAAVARRVVVQIESAATESRR</sequence>
<feature type="domain" description="Glycosyl transferase family 1" evidence="4">
    <location>
        <begin position="200"/>
        <end position="357"/>
    </location>
</feature>